<organism evidence="2 3">
    <name type="scientific">Euphydryas editha</name>
    <name type="common">Edith's checkerspot</name>
    <dbReference type="NCBI Taxonomy" id="104508"/>
    <lineage>
        <taxon>Eukaryota</taxon>
        <taxon>Metazoa</taxon>
        <taxon>Ecdysozoa</taxon>
        <taxon>Arthropoda</taxon>
        <taxon>Hexapoda</taxon>
        <taxon>Insecta</taxon>
        <taxon>Pterygota</taxon>
        <taxon>Neoptera</taxon>
        <taxon>Endopterygota</taxon>
        <taxon>Lepidoptera</taxon>
        <taxon>Glossata</taxon>
        <taxon>Ditrysia</taxon>
        <taxon>Papilionoidea</taxon>
        <taxon>Nymphalidae</taxon>
        <taxon>Nymphalinae</taxon>
        <taxon>Euphydryas</taxon>
    </lineage>
</organism>
<evidence type="ECO:0000256" key="1">
    <source>
        <dbReference type="SAM" id="MobiDB-lite"/>
    </source>
</evidence>
<evidence type="ECO:0000313" key="3">
    <source>
        <dbReference type="Proteomes" id="UP001153954"/>
    </source>
</evidence>
<proteinExistence type="predicted"/>
<dbReference type="EMBL" id="CAKOGL010000013">
    <property type="protein sequence ID" value="CAH2093554.1"/>
    <property type="molecule type" value="Genomic_DNA"/>
</dbReference>
<evidence type="ECO:0000313" key="2">
    <source>
        <dbReference type="EMBL" id="CAH2093554.1"/>
    </source>
</evidence>
<dbReference type="Proteomes" id="UP001153954">
    <property type="component" value="Unassembled WGS sequence"/>
</dbReference>
<protein>
    <submittedName>
        <fullName evidence="2">Uncharacterized protein</fullName>
    </submittedName>
</protein>
<gene>
    <name evidence="2" type="ORF">EEDITHA_LOCUS9209</name>
</gene>
<name>A0AAU9U3P7_EUPED</name>
<keyword evidence="3" id="KW-1185">Reference proteome</keyword>
<feature type="compositionally biased region" description="Low complexity" evidence="1">
    <location>
        <begin position="161"/>
        <end position="176"/>
    </location>
</feature>
<feature type="region of interest" description="Disordered" evidence="1">
    <location>
        <begin position="155"/>
        <end position="176"/>
    </location>
</feature>
<comment type="caution">
    <text evidence="2">The sequence shown here is derived from an EMBL/GenBank/DDBJ whole genome shotgun (WGS) entry which is preliminary data.</text>
</comment>
<accession>A0AAU9U3P7</accession>
<dbReference type="AlphaFoldDB" id="A0AAU9U3P7"/>
<sequence length="212" mass="23721">MWTGYRRTREYNFIVIEEVMQQKVPKVPSNVKVQQPQSSSFIRKGVAANFFKATFSSRSKAVPTAAVSNPIQETNKIGSAETKPVTRNRPRSVLPTEAKLKRRSSERTLSLRIDKPVEPSKPLRTKTITPDPGGPKTPDKLKNDLGSNVLKIIKKSPAPPKTSKTPDSLLPPSLKPKLPEKVKLKREKYVNNNTVWTNANVIKSEKKLPFIG</sequence>
<reference evidence="2" key="1">
    <citation type="submission" date="2022-03" db="EMBL/GenBank/DDBJ databases">
        <authorList>
            <person name="Tunstrom K."/>
        </authorList>
    </citation>
    <scope>NUCLEOTIDE SEQUENCE</scope>
</reference>
<feature type="region of interest" description="Disordered" evidence="1">
    <location>
        <begin position="79"/>
        <end position="143"/>
    </location>
</feature>